<sequence>MTKLRKIPPIPIQRSQREPAEKSEGSRSSSDDADEVDDDEVVYQEEEEEEEEDFGSGSYDENVLFKRSMRGDNDSTIILASALGLNHIRTRSNPLPSPLRFSSSAGTPSNLGNVDSNLGRVSNKEKLISGMEACTSHPNHSAINDQEEKVAWSTQSKSLRVPSPLNPGLEVN</sequence>
<protein>
    <submittedName>
        <fullName evidence="3">Probable serine/threonine protein kinase IRE</fullName>
    </submittedName>
</protein>
<dbReference type="GO" id="GO:0004674">
    <property type="term" value="F:protein serine/threonine kinase activity"/>
    <property type="evidence" value="ECO:0007669"/>
    <property type="project" value="UniProtKB-KW"/>
</dbReference>
<name>A0A6J1AHM9_9ROSI</name>
<feature type="region of interest" description="Disordered" evidence="1">
    <location>
        <begin position="96"/>
        <end position="118"/>
    </location>
</feature>
<feature type="compositionally biased region" description="Polar residues" evidence="1">
    <location>
        <begin position="100"/>
        <end position="118"/>
    </location>
</feature>
<evidence type="ECO:0000313" key="2">
    <source>
        <dbReference type="Proteomes" id="UP000504621"/>
    </source>
</evidence>
<evidence type="ECO:0000256" key="1">
    <source>
        <dbReference type="SAM" id="MobiDB-lite"/>
    </source>
</evidence>
<dbReference type="AlphaFoldDB" id="A0A6J1AHM9"/>
<dbReference type="RefSeq" id="XP_021286311.1">
    <property type="nucleotide sequence ID" value="XM_021430636.1"/>
</dbReference>
<feature type="region of interest" description="Disordered" evidence="1">
    <location>
        <begin position="1"/>
        <end position="60"/>
    </location>
</feature>
<feature type="compositionally biased region" description="Basic and acidic residues" evidence="1">
    <location>
        <begin position="15"/>
        <end position="25"/>
    </location>
</feature>
<feature type="region of interest" description="Disordered" evidence="1">
    <location>
        <begin position="136"/>
        <end position="172"/>
    </location>
</feature>
<keyword evidence="3" id="KW-0723">Serine/threonine-protein kinase</keyword>
<dbReference type="OrthoDB" id="10638928at2759"/>
<dbReference type="Proteomes" id="UP000504621">
    <property type="component" value="Unplaced"/>
</dbReference>
<proteinExistence type="predicted"/>
<gene>
    <name evidence="3" type="primary">LOC110418018</name>
</gene>
<dbReference type="GeneID" id="110418018"/>
<accession>A0A6J1AHM9</accession>
<reference evidence="3" key="1">
    <citation type="submission" date="2025-08" db="UniProtKB">
        <authorList>
            <consortium name="RefSeq"/>
        </authorList>
    </citation>
    <scope>IDENTIFICATION</scope>
    <source>
        <tissue evidence="3">Leaf</tissue>
    </source>
</reference>
<keyword evidence="3" id="KW-0418">Kinase</keyword>
<organism evidence="2 3">
    <name type="scientific">Herrania umbratica</name>
    <dbReference type="NCBI Taxonomy" id="108875"/>
    <lineage>
        <taxon>Eukaryota</taxon>
        <taxon>Viridiplantae</taxon>
        <taxon>Streptophyta</taxon>
        <taxon>Embryophyta</taxon>
        <taxon>Tracheophyta</taxon>
        <taxon>Spermatophyta</taxon>
        <taxon>Magnoliopsida</taxon>
        <taxon>eudicotyledons</taxon>
        <taxon>Gunneridae</taxon>
        <taxon>Pentapetalae</taxon>
        <taxon>rosids</taxon>
        <taxon>malvids</taxon>
        <taxon>Malvales</taxon>
        <taxon>Malvaceae</taxon>
        <taxon>Byttnerioideae</taxon>
        <taxon>Herrania</taxon>
    </lineage>
</organism>
<keyword evidence="2" id="KW-1185">Reference proteome</keyword>
<evidence type="ECO:0000313" key="3">
    <source>
        <dbReference type="RefSeq" id="XP_021286311.1"/>
    </source>
</evidence>
<keyword evidence="3" id="KW-0808">Transferase</keyword>
<feature type="compositionally biased region" description="Acidic residues" evidence="1">
    <location>
        <begin position="31"/>
        <end position="54"/>
    </location>
</feature>